<dbReference type="PROSITE" id="PS50893">
    <property type="entry name" value="ABC_TRANSPORTER_2"/>
    <property type="match status" value="2"/>
</dbReference>
<evidence type="ECO:0000256" key="1">
    <source>
        <dbReference type="ARBA" id="ARBA00004370"/>
    </source>
</evidence>
<dbReference type="CDD" id="cd18604">
    <property type="entry name" value="ABC_6TM_VMR1_D2_like"/>
    <property type="match status" value="1"/>
</dbReference>
<evidence type="ECO:0000313" key="13">
    <source>
        <dbReference type="Proteomes" id="UP001221757"/>
    </source>
</evidence>
<gene>
    <name evidence="12" type="ORF">B0H17DRAFT_1204270</name>
</gene>
<evidence type="ECO:0000256" key="8">
    <source>
        <dbReference type="SAM" id="MobiDB-lite"/>
    </source>
</evidence>
<evidence type="ECO:0000256" key="3">
    <source>
        <dbReference type="ARBA" id="ARBA00022692"/>
    </source>
</evidence>
<evidence type="ECO:0000259" key="11">
    <source>
        <dbReference type="PROSITE" id="PS50929"/>
    </source>
</evidence>
<dbReference type="InterPro" id="IPR003593">
    <property type="entry name" value="AAA+_ATPase"/>
</dbReference>
<dbReference type="Gene3D" id="1.20.1560.10">
    <property type="entry name" value="ABC transporter type 1, transmembrane domain"/>
    <property type="match status" value="2"/>
</dbReference>
<dbReference type="PROSITE" id="PS00211">
    <property type="entry name" value="ABC_TRANSPORTER_1"/>
    <property type="match status" value="1"/>
</dbReference>
<feature type="transmembrane region" description="Helical" evidence="9">
    <location>
        <begin position="284"/>
        <end position="305"/>
    </location>
</feature>
<dbReference type="InterPro" id="IPR036640">
    <property type="entry name" value="ABC1_TM_sf"/>
</dbReference>
<dbReference type="PANTHER" id="PTHR24223:SF415">
    <property type="entry name" value="FI20190P1"/>
    <property type="match status" value="1"/>
</dbReference>
<feature type="transmembrane region" description="Helical" evidence="9">
    <location>
        <begin position="554"/>
        <end position="579"/>
    </location>
</feature>
<evidence type="ECO:0000256" key="2">
    <source>
        <dbReference type="ARBA" id="ARBA00022448"/>
    </source>
</evidence>
<dbReference type="CDD" id="cd18596">
    <property type="entry name" value="ABC_6TM_VMR1_D1_like"/>
    <property type="match status" value="1"/>
</dbReference>
<sequence length="1459" mass="160107">MDLCNGSPAFDLASPCVRGLWSATVPAFVVLGFCALAVLRRLLPPPVRRLLVFLTKPFTPYMTVEEAQVLNLGHPLAQNDLVESTTGRRHSLFLAVVGLLEVYLWGGQIILSLLSGDTDDMPRRVQSLVIALTWLYTVTKTIIHPCATVPFDLLTIYVLHGAGGIFMLGGYLFDYAVEQTAFPSRILTAGLCANMIIILCLLYVVVRLPVTLPPRGTTAAEMGKSVSPEDYTLFWSMVTFSWIYPLIKHGINATLNEADVWSLSPTLQFASLLRRIWATAYQDLTLDFVGTLCSIVFSYARPFFLKRLLDSIDHPHSTRSDQARAYIFTAIILVCSLLQAAANGQHLLYCRRAATRVRSELMAAIYEKALKRKDTSGIVNREQAERRPPSASTSVSGAATPYSKNSIQPPKSTIETKPSDQARSSADPGTIVNLMSGDCTRVSGLISMLFTIYGAPFEIIIGSLFLYQLLGWSAFTGFVVVLMGWPLHKYITERNIRLHKSYLKARDRRVGVLDEMISAIKFIKFFAWEDRWMDRTLDARAEEMEWLTGFRTNLVMFYGLWNLAPVSLSLISFATYVWLGNELTVGTAFAAIQAFAMIKDPLASLPMALVQLIQGRIAVDRIAAFLNEDEVSDQGHSPDSLFRSEDALGVENASFRWNEGPGVLDNLAGQESASVDVDDRGSTFEVQTFELSDISVRFPEGKLSIMIITGPTASGKTALLMALLGEMTMLPGGGRIIMAKDNSMDEHGNIRGIAYAAQSPWLRHQSIRDNILFGSLYEESRYGAVVECCALGPDFDMLEDGDATEIGVKGVTLSGGQKASAGSSGKVSLTLAVTILSYEFKVYARKKYVLLDDPLSAVDSDTARIIYQKCLRGPLLKDRTVVLVTHHDKLVLPGAYYFIRMEDGRITVQGTVADLRSQSILESIARTAAWPDAADHPMFYIGVYAALGLFGVIMSLINIAVAWTAALNASRILFRKLLTTVVRATFRFHDTTPQGRLMNRLSKDFETIDSSIASMLRAVGNAIAEFFVSLMTIAYVFPPFLLPASIIGRFYWIIATGYLRTGRDLRRMESNTRSPIFSEFGELLAGIVTVRASLTVFTTALFAVTFLHNAAGLAGVVITSALSFGTSFGGAHRRILDLPQEPPPVVDFRRPPAYWPSNSRNDGLIVVEDLVVRYAPDLPPVLKGISFQLKAGERVGLVGRTGSGKSSLAMSLLRFVDPSEGKIIIDGIDITSIGTYDLRSRVTFIPQDAALVSGSLRDNLDPFGEFEDSQCLEVLHRVNLIARSTSRNQSLVPSPIPSRPQSPGPSNDDIDADTDTAVTLLEVRTTVSLDMQVSAGGSNFSQGQRQLIAIARALLRHTAIVVLDEATSSVDFATDAHTEGHTGGVRGSTLITVAHRLRTIVDYDRILVLEKGKVAEFDSPWRLLRKEGGIIRNMCLKSGYFGELEMAAQAKEVGVSESL</sequence>
<protein>
    <submittedName>
        <fullName evidence="12">P-loop containing nucleoside triphosphate hydrolase protein</fullName>
    </submittedName>
</protein>
<evidence type="ECO:0000256" key="6">
    <source>
        <dbReference type="ARBA" id="ARBA00022989"/>
    </source>
</evidence>
<dbReference type="InterPro" id="IPR050173">
    <property type="entry name" value="ABC_transporter_C-like"/>
</dbReference>
<comment type="caution">
    <text evidence="12">The sequence shown here is derived from an EMBL/GenBank/DDBJ whole genome shotgun (WGS) entry which is preliminary data.</text>
</comment>
<dbReference type="SMART" id="SM00382">
    <property type="entry name" value="AAA"/>
    <property type="match status" value="2"/>
</dbReference>
<dbReference type="Proteomes" id="UP001221757">
    <property type="component" value="Unassembled WGS sequence"/>
</dbReference>
<feature type="transmembrane region" description="Helical" evidence="9">
    <location>
        <begin position="125"/>
        <end position="143"/>
    </location>
</feature>
<dbReference type="SUPFAM" id="SSF52540">
    <property type="entry name" value="P-loop containing nucleoside triphosphate hydrolases"/>
    <property type="match status" value="2"/>
</dbReference>
<dbReference type="GO" id="GO:0016887">
    <property type="term" value="F:ATP hydrolysis activity"/>
    <property type="evidence" value="ECO:0007669"/>
    <property type="project" value="InterPro"/>
</dbReference>
<feature type="transmembrane region" description="Helical" evidence="9">
    <location>
        <begin position="92"/>
        <end position="113"/>
    </location>
</feature>
<evidence type="ECO:0000313" key="12">
    <source>
        <dbReference type="EMBL" id="KAJ7686358.1"/>
    </source>
</evidence>
<reference evidence="12" key="1">
    <citation type="submission" date="2023-03" db="EMBL/GenBank/DDBJ databases">
        <title>Massive genome expansion in bonnet fungi (Mycena s.s.) driven by repeated elements and novel gene families across ecological guilds.</title>
        <authorList>
            <consortium name="Lawrence Berkeley National Laboratory"/>
            <person name="Harder C.B."/>
            <person name="Miyauchi S."/>
            <person name="Viragh M."/>
            <person name="Kuo A."/>
            <person name="Thoen E."/>
            <person name="Andreopoulos B."/>
            <person name="Lu D."/>
            <person name="Skrede I."/>
            <person name="Drula E."/>
            <person name="Henrissat B."/>
            <person name="Morin E."/>
            <person name="Kohler A."/>
            <person name="Barry K."/>
            <person name="LaButti K."/>
            <person name="Morin E."/>
            <person name="Salamov A."/>
            <person name="Lipzen A."/>
            <person name="Mereny Z."/>
            <person name="Hegedus B."/>
            <person name="Baldrian P."/>
            <person name="Stursova M."/>
            <person name="Weitz H."/>
            <person name="Taylor A."/>
            <person name="Grigoriev I.V."/>
            <person name="Nagy L.G."/>
            <person name="Martin F."/>
            <person name="Kauserud H."/>
        </authorList>
    </citation>
    <scope>NUCLEOTIDE SEQUENCE</scope>
    <source>
        <strain evidence="12">CBHHK067</strain>
    </source>
</reference>
<feature type="compositionally biased region" description="Pro residues" evidence="8">
    <location>
        <begin position="1294"/>
        <end position="1303"/>
    </location>
</feature>
<dbReference type="GO" id="GO:0016020">
    <property type="term" value="C:membrane"/>
    <property type="evidence" value="ECO:0007669"/>
    <property type="project" value="UniProtKB-SubCell"/>
</dbReference>
<feature type="domain" description="ABC transmembrane type-1" evidence="11">
    <location>
        <begin position="288"/>
        <end position="614"/>
    </location>
</feature>
<dbReference type="Pfam" id="PF00005">
    <property type="entry name" value="ABC_tran"/>
    <property type="match status" value="1"/>
</dbReference>
<keyword evidence="2" id="KW-0813">Transport</keyword>
<dbReference type="GO" id="GO:0140359">
    <property type="term" value="F:ABC-type transporter activity"/>
    <property type="evidence" value="ECO:0007669"/>
    <property type="project" value="InterPro"/>
</dbReference>
<feature type="transmembrane region" description="Helical" evidence="9">
    <location>
        <begin position="185"/>
        <end position="206"/>
    </location>
</feature>
<feature type="transmembrane region" description="Helical" evidence="9">
    <location>
        <begin position="445"/>
        <end position="466"/>
    </location>
</feature>
<feature type="transmembrane region" description="Helical" evidence="9">
    <location>
        <begin position="472"/>
        <end position="491"/>
    </location>
</feature>
<keyword evidence="3 9" id="KW-0812">Transmembrane</keyword>
<feature type="domain" description="ABC transporter" evidence="10">
    <location>
        <begin position="675"/>
        <end position="928"/>
    </location>
</feature>
<feature type="compositionally biased region" description="Polar residues" evidence="8">
    <location>
        <begin position="390"/>
        <end position="424"/>
    </location>
</feature>
<comment type="subcellular location">
    <subcellularLocation>
        <location evidence="1">Membrane</location>
    </subcellularLocation>
</comment>
<feature type="transmembrane region" description="Helical" evidence="9">
    <location>
        <begin position="155"/>
        <end position="173"/>
    </location>
</feature>
<evidence type="ECO:0000256" key="7">
    <source>
        <dbReference type="ARBA" id="ARBA00023136"/>
    </source>
</evidence>
<name>A0AAD7DA31_MYCRO</name>
<organism evidence="12 13">
    <name type="scientific">Mycena rosella</name>
    <name type="common">Pink bonnet</name>
    <name type="synonym">Agaricus rosellus</name>
    <dbReference type="NCBI Taxonomy" id="1033263"/>
    <lineage>
        <taxon>Eukaryota</taxon>
        <taxon>Fungi</taxon>
        <taxon>Dikarya</taxon>
        <taxon>Basidiomycota</taxon>
        <taxon>Agaricomycotina</taxon>
        <taxon>Agaricomycetes</taxon>
        <taxon>Agaricomycetidae</taxon>
        <taxon>Agaricales</taxon>
        <taxon>Marasmiineae</taxon>
        <taxon>Mycenaceae</taxon>
        <taxon>Mycena</taxon>
    </lineage>
</organism>
<feature type="domain" description="ABC transmembrane type-1" evidence="11">
    <location>
        <begin position="940"/>
        <end position="1092"/>
    </location>
</feature>
<dbReference type="InterPro" id="IPR011527">
    <property type="entry name" value="ABC1_TM_dom"/>
</dbReference>
<feature type="transmembrane region" description="Helical" evidence="9">
    <location>
        <begin position="20"/>
        <end position="39"/>
    </location>
</feature>
<dbReference type="InterPro" id="IPR017871">
    <property type="entry name" value="ABC_transporter-like_CS"/>
</dbReference>
<keyword evidence="7 9" id="KW-0472">Membrane</keyword>
<feature type="transmembrane region" description="Helical" evidence="9">
    <location>
        <begin position="325"/>
        <end position="342"/>
    </location>
</feature>
<dbReference type="EMBL" id="JARKIE010000096">
    <property type="protein sequence ID" value="KAJ7686358.1"/>
    <property type="molecule type" value="Genomic_DNA"/>
</dbReference>
<proteinExistence type="predicted"/>
<dbReference type="PANTHER" id="PTHR24223">
    <property type="entry name" value="ATP-BINDING CASSETTE SUB-FAMILY C"/>
    <property type="match status" value="1"/>
</dbReference>
<dbReference type="SUPFAM" id="SSF90123">
    <property type="entry name" value="ABC transporter transmembrane region"/>
    <property type="match status" value="2"/>
</dbReference>
<keyword evidence="4" id="KW-0547">Nucleotide-binding</keyword>
<accession>A0AAD7DA31</accession>
<feature type="transmembrane region" description="Helical" evidence="9">
    <location>
        <begin position="1110"/>
        <end position="1131"/>
    </location>
</feature>
<keyword evidence="13" id="KW-1185">Reference proteome</keyword>
<keyword evidence="12" id="KW-0378">Hydrolase</keyword>
<dbReference type="CDD" id="cd03250">
    <property type="entry name" value="ABCC_MRP_domain1"/>
    <property type="match status" value="1"/>
</dbReference>
<feature type="region of interest" description="Disordered" evidence="8">
    <location>
        <begin position="1289"/>
        <end position="1312"/>
    </location>
</feature>
<dbReference type="PROSITE" id="PS50929">
    <property type="entry name" value="ABC_TM1F"/>
    <property type="match status" value="2"/>
</dbReference>
<feature type="transmembrane region" description="Helical" evidence="9">
    <location>
        <begin position="1080"/>
        <end position="1104"/>
    </location>
</feature>
<evidence type="ECO:0000256" key="4">
    <source>
        <dbReference type="ARBA" id="ARBA00022741"/>
    </source>
</evidence>
<dbReference type="CDD" id="cd03244">
    <property type="entry name" value="ABCC_MRP_domain2"/>
    <property type="match status" value="1"/>
</dbReference>
<keyword evidence="6 9" id="KW-1133">Transmembrane helix</keyword>
<dbReference type="InterPro" id="IPR027417">
    <property type="entry name" value="P-loop_NTPase"/>
</dbReference>
<dbReference type="InterPro" id="IPR003439">
    <property type="entry name" value="ABC_transporter-like_ATP-bd"/>
</dbReference>
<evidence type="ECO:0000256" key="5">
    <source>
        <dbReference type="ARBA" id="ARBA00022840"/>
    </source>
</evidence>
<feature type="region of interest" description="Disordered" evidence="8">
    <location>
        <begin position="377"/>
        <end position="429"/>
    </location>
</feature>
<keyword evidence="5" id="KW-0067">ATP-binding</keyword>
<evidence type="ECO:0000256" key="9">
    <source>
        <dbReference type="SAM" id="Phobius"/>
    </source>
</evidence>
<feature type="transmembrane region" description="Helical" evidence="9">
    <location>
        <begin position="938"/>
        <end position="966"/>
    </location>
</feature>
<dbReference type="GO" id="GO:0005524">
    <property type="term" value="F:ATP binding"/>
    <property type="evidence" value="ECO:0007669"/>
    <property type="project" value="UniProtKB-KW"/>
</dbReference>
<feature type="domain" description="ABC transporter" evidence="10">
    <location>
        <begin position="1165"/>
        <end position="1436"/>
    </location>
</feature>
<evidence type="ECO:0000259" key="10">
    <source>
        <dbReference type="PROSITE" id="PS50893"/>
    </source>
</evidence>
<dbReference type="Pfam" id="PF00664">
    <property type="entry name" value="ABC_membrane"/>
    <property type="match status" value="2"/>
</dbReference>
<dbReference type="Gene3D" id="3.40.50.300">
    <property type="entry name" value="P-loop containing nucleotide triphosphate hydrolases"/>
    <property type="match status" value="2"/>
</dbReference>